<evidence type="ECO:0000313" key="5">
    <source>
        <dbReference type="Proteomes" id="UP000184020"/>
    </source>
</evidence>
<dbReference type="EMBL" id="FQWF01000007">
    <property type="protein sequence ID" value="SHG56931.1"/>
    <property type="molecule type" value="Genomic_DNA"/>
</dbReference>
<dbReference type="Proteomes" id="UP000184020">
    <property type="component" value="Unassembled WGS sequence"/>
</dbReference>
<organism evidence="4 5">
    <name type="scientific">Flavobacterium micromati</name>
    <dbReference type="NCBI Taxonomy" id="229205"/>
    <lineage>
        <taxon>Bacteria</taxon>
        <taxon>Pseudomonadati</taxon>
        <taxon>Bacteroidota</taxon>
        <taxon>Flavobacteriia</taxon>
        <taxon>Flavobacteriales</taxon>
        <taxon>Flavobacteriaceae</taxon>
        <taxon>Flavobacterium</taxon>
    </lineage>
</organism>
<dbReference type="InterPro" id="IPR010985">
    <property type="entry name" value="Ribbon_hlx_hlx"/>
</dbReference>
<dbReference type="GO" id="GO:0006355">
    <property type="term" value="P:regulation of DNA-templated transcription"/>
    <property type="evidence" value="ECO:0007669"/>
    <property type="project" value="InterPro"/>
</dbReference>
<comment type="similarity">
    <text evidence="1">Belongs to the ParD antitoxin family.</text>
</comment>
<dbReference type="PANTHER" id="PTHR36582:SF2">
    <property type="entry name" value="ANTITOXIN PARD"/>
    <property type="match status" value="1"/>
</dbReference>
<gene>
    <name evidence="4" type="ORF">SAMN05444372_107111</name>
</gene>
<sequence>MGKNTSISLGNYFEAFVEKSVSKGRFQNASEVIRAGLRMLEEEEDKISALRTAIKEGLDSGIANDFDPKKHLERLQSKRQNAKS</sequence>
<dbReference type="CDD" id="cd22231">
    <property type="entry name" value="RHH_NikR_HicB-like"/>
    <property type="match status" value="1"/>
</dbReference>
<protein>
    <submittedName>
        <fullName evidence="4">Antitoxin ParD1/3/4</fullName>
    </submittedName>
</protein>
<dbReference type="Gene3D" id="6.10.10.120">
    <property type="entry name" value="Antitoxin ParD1-like"/>
    <property type="match status" value="1"/>
</dbReference>
<reference evidence="5" key="1">
    <citation type="submission" date="2016-11" db="EMBL/GenBank/DDBJ databases">
        <authorList>
            <person name="Varghese N."/>
            <person name="Submissions S."/>
        </authorList>
    </citation>
    <scope>NUCLEOTIDE SEQUENCE [LARGE SCALE GENOMIC DNA]</scope>
    <source>
        <strain evidence="5">DSM 17659</strain>
    </source>
</reference>
<evidence type="ECO:0000256" key="3">
    <source>
        <dbReference type="SAM" id="MobiDB-lite"/>
    </source>
</evidence>
<dbReference type="InterPro" id="IPR038296">
    <property type="entry name" value="ParD_sf"/>
</dbReference>
<feature type="region of interest" description="Disordered" evidence="3">
    <location>
        <begin position="65"/>
        <end position="84"/>
    </location>
</feature>
<evidence type="ECO:0000256" key="1">
    <source>
        <dbReference type="ARBA" id="ARBA00008580"/>
    </source>
</evidence>
<name>A0A1M5KVY5_9FLAO</name>
<dbReference type="RefSeq" id="WP_073019379.1">
    <property type="nucleotide sequence ID" value="NZ_FQWF01000007.1"/>
</dbReference>
<accession>A0A1M5KVY5</accession>
<evidence type="ECO:0000313" key="4">
    <source>
        <dbReference type="EMBL" id="SHG56931.1"/>
    </source>
</evidence>
<dbReference type="Pfam" id="PF03693">
    <property type="entry name" value="ParD_antitoxin"/>
    <property type="match status" value="1"/>
</dbReference>
<dbReference type="STRING" id="229205.SAMN05444372_107111"/>
<dbReference type="PANTHER" id="PTHR36582">
    <property type="entry name" value="ANTITOXIN PARD"/>
    <property type="match status" value="1"/>
</dbReference>
<evidence type="ECO:0000256" key="2">
    <source>
        <dbReference type="ARBA" id="ARBA00022649"/>
    </source>
</evidence>
<keyword evidence="2" id="KW-1277">Toxin-antitoxin system</keyword>
<dbReference type="OrthoDB" id="9815501at2"/>
<dbReference type="NCBIfam" id="TIGR02606">
    <property type="entry name" value="antidote_CC2985"/>
    <property type="match status" value="1"/>
</dbReference>
<keyword evidence="5" id="KW-1185">Reference proteome</keyword>
<dbReference type="SUPFAM" id="SSF47598">
    <property type="entry name" value="Ribbon-helix-helix"/>
    <property type="match status" value="1"/>
</dbReference>
<dbReference type="InterPro" id="IPR022789">
    <property type="entry name" value="ParD"/>
</dbReference>
<dbReference type="AlphaFoldDB" id="A0A1M5KVY5"/>
<proteinExistence type="inferred from homology"/>
<feature type="compositionally biased region" description="Basic and acidic residues" evidence="3">
    <location>
        <begin position="66"/>
        <end position="76"/>
    </location>
</feature>